<evidence type="ECO:0000256" key="6">
    <source>
        <dbReference type="SAM" id="Coils"/>
    </source>
</evidence>
<dbReference type="Gene3D" id="1.20.5.1930">
    <property type="match status" value="1"/>
</dbReference>
<dbReference type="PANTHER" id="PTHR24421:SF55">
    <property type="entry name" value="SENSOR HISTIDINE KINASE YDFH"/>
    <property type="match status" value="1"/>
</dbReference>
<protein>
    <recommendedName>
        <fullName evidence="2">histidine kinase</fullName>
        <ecNumber evidence="2">2.7.13.3</ecNumber>
    </recommendedName>
</protein>
<dbReference type="STRING" id="2325.TKV_c15740"/>
<dbReference type="Proteomes" id="UP000029669">
    <property type="component" value="Chromosome"/>
</dbReference>
<dbReference type="PANTHER" id="PTHR24421">
    <property type="entry name" value="NITRATE/NITRITE SENSOR PROTEIN NARX-RELATED"/>
    <property type="match status" value="1"/>
</dbReference>
<evidence type="ECO:0000259" key="7">
    <source>
        <dbReference type="PROSITE" id="PS50109"/>
    </source>
</evidence>
<dbReference type="InterPro" id="IPR005467">
    <property type="entry name" value="His_kinase_dom"/>
</dbReference>
<dbReference type="SUPFAM" id="SSF55874">
    <property type="entry name" value="ATPase domain of HSP90 chaperone/DNA topoisomerase II/histidine kinase"/>
    <property type="match status" value="1"/>
</dbReference>
<evidence type="ECO:0000256" key="5">
    <source>
        <dbReference type="ARBA" id="ARBA00023012"/>
    </source>
</evidence>
<evidence type="ECO:0000256" key="4">
    <source>
        <dbReference type="ARBA" id="ARBA00022777"/>
    </source>
</evidence>
<dbReference type="InterPro" id="IPR008595">
    <property type="entry name" value="DegS"/>
</dbReference>
<dbReference type="GO" id="GO:0000155">
    <property type="term" value="F:phosphorelay sensor kinase activity"/>
    <property type="evidence" value="ECO:0007669"/>
    <property type="project" value="InterPro"/>
</dbReference>
<keyword evidence="5" id="KW-0902">Two-component regulatory system</keyword>
<evidence type="ECO:0000256" key="1">
    <source>
        <dbReference type="ARBA" id="ARBA00000085"/>
    </source>
</evidence>
<feature type="domain" description="Histidine kinase" evidence="7">
    <location>
        <begin position="185"/>
        <end position="379"/>
    </location>
</feature>
<dbReference type="Gene3D" id="3.30.565.10">
    <property type="entry name" value="Histidine kinase-like ATPase, C-terminal domain"/>
    <property type="match status" value="1"/>
</dbReference>
<keyword evidence="8" id="KW-0378">Hydrolase</keyword>
<dbReference type="AlphaFoldDB" id="A0A097ASF0"/>
<dbReference type="Pfam" id="PF02518">
    <property type="entry name" value="HATPase_c"/>
    <property type="match status" value="1"/>
</dbReference>
<dbReference type="EMBL" id="CP009170">
    <property type="protein sequence ID" value="AIS52739.1"/>
    <property type="molecule type" value="Genomic_DNA"/>
</dbReference>
<comment type="catalytic activity">
    <reaction evidence="1">
        <text>ATP + protein L-histidine = ADP + protein N-phospho-L-histidine.</text>
        <dbReference type="EC" id="2.7.13.3"/>
    </reaction>
</comment>
<evidence type="ECO:0000256" key="2">
    <source>
        <dbReference type="ARBA" id="ARBA00012438"/>
    </source>
</evidence>
<dbReference type="GO" id="GO:0016020">
    <property type="term" value="C:membrane"/>
    <property type="evidence" value="ECO:0007669"/>
    <property type="project" value="InterPro"/>
</dbReference>
<dbReference type="InterPro" id="IPR036890">
    <property type="entry name" value="HATPase_C_sf"/>
</dbReference>
<sequence length="388" mass="44777">MNTNAEFTYKKRLDNIVEKTIEVIESSKEQIFDILEKAKEEVRKLEAQLEELKIQVINVIKEVELCERKEKKSRLKLAFVSKQFGHLSEQAIKEAYEEAKEAQIELALKRREEKELIEKRNELERKLVDNKTIVEKAEKLASQISIALTYLNSDLKEMNTQLEQLKDKQTLSIKIIEAQEEERKRIAREIHDGPAQAMANVLLKSELCEKLIAKDIEQAKIELKNLKDIVQQSLKEVRKIIYDLRPSALDDLGLIPALSRYIKNFSEETGIFVDFTVLSDYKRLSPEIEITCFRVVQEALTNIKKHSKAEHASIKFEFGMRFISIIIKDDGIGFDKENVEQGYGLMGMKERVEILNGKFEISSFKNKGTQIYISIPIRGVEDDQVIGG</sequence>
<feature type="coiled-coil region" evidence="6">
    <location>
        <begin position="28"/>
        <end position="168"/>
    </location>
</feature>
<dbReference type="OrthoDB" id="9781904at2"/>
<reference evidence="9" key="1">
    <citation type="journal article" date="2015" name="Genome Announc.">
        <title>Whole-Genome Sequences of 80 Environmental and Clinical Isolates of Burkholderia pseudomallei.</title>
        <authorList>
            <person name="Johnson S.L."/>
            <person name="Baker A.L."/>
            <person name="Chain P.S."/>
            <person name="Currie B.J."/>
            <person name="Daligault H.E."/>
            <person name="Davenport K.W."/>
            <person name="Davis C.B."/>
            <person name="Inglis T.J."/>
            <person name="Kaestli M."/>
            <person name="Koren S."/>
            <person name="Mayo M."/>
            <person name="Merritt A.J."/>
            <person name="Price E.P."/>
            <person name="Sarovich D.S."/>
            <person name="Warner J."/>
            <person name="Rosovitz M.J."/>
        </authorList>
    </citation>
    <scope>NUCLEOTIDE SEQUENCE [LARGE SCALE GENOMIC DNA]</scope>
    <source>
        <strain evidence="9">DSM 2030</strain>
    </source>
</reference>
<dbReference type="InterPro" id="IPR011712">
    <property type="entry name" value="Sig_transdc_His_kin_sub3_dim/P"/>
</dbReference>
<dbReference type="eggNOG" id="COG1193">
    <property type="taxonomic scope" value="Bacteria"/>
</dbReference>
<keyword evidence="6" id="KW-0175">Coiled coil</keyword>
<keyword evidence="4 8" id="KW-0418">Kinase</keyword>
<keyword evidence="9" id="KW-1185">Reference proteome</keyword>
<dbReference type="PROSITE" id="PS50109">
    <property type="entry name" value="HIS_KIN"/>
    <property type="match status" value="1"/>
</dbReference>
<accession>A0A097ASF0</accession>
<dbReference type="EC" id="2.7.13.3" evidence="2"/>
<dbReference type="Pfam" id="PF07730">
    <property type="entry name" value="HisKA_3"/>
    <property type="match status" value="1"/>
</dbReference>
<organism evidence="8 9">
    <name type="scientific">Thermoanaerobacter kivui</name>
    <name type="common">Acetogenium kivui</name>
    <dbReference type="NCBI Taxonomy" id="2325"/>
    <lineage>
        <taxon>Bacteria</taxon>
        <taxon>Bacillati</taxon>
        <taxon>Bacillota</taxon>
        <taxon>Clostridia</taxon>
        <taxon>Thermoanaerobacterales</taxon>
        <taxon>Thermoanaerobacteraceae</taxon>
        <taxon>Thermoanaerobacter</taxon>
    </lineage>
</organism>
<dbReference type="eggNOG" id="COG4585">
    <property type="taxonomic scope" value="Bacteria"/>
</dbReference>
<dbReference type="HOGENOM" id="CLU_000445_20_0_9"/>
<dbReference type="Pfam" id="PF05384">
    <property type="entry name" value="DegS"/>
    <property type="match status" value="1"/>
</dbReference>
<dbReference type="GO" id="GO:0016787">
    <property type="term" value="F:hydrolase activity"/>
    <property type="evidence" value="ECO:0007669"/>
    <property type="project" value="UniProtKB-KW"/>
</dbReference>
<dbReference type="PIRSF" id="PIRSF003169">
    <property type="entry name" value="STHK_DegS"/>
    <property type="match status" value="1"/>
</dbReference>
<evidence type="ECO:0000313" key="8">
    <source>
        <dbReference type="EMBL" id="AIS52739.1"/>
    </source>
</evidence>
<keyword evidence="3 8" id="KW-0808">Transferase</keyword>
<evidence type="ECO:0000256" key="3">
    <source>
        <dbReference type="ARBA" id="ARBA00022679"/>
    </source>
</evidence>
<dbReference type="SMART" id="SM00387">
    <property type="entry name" value="HATPase_c"/>
    <property type="match status" value="1"/>
</dbReference>
<dbReference type="CDD" id="cd16917">
    <property type="entry name" value="HATPase_UhpB-NarQ-NarX-like"/>
    <property type="match status" value="1"/>
</dbReference>
<dbReference type="KEGG" id="tki:TKV_c15740"/>
<dbReference type="InterPro" id="IPR050482">
    <property type="entry name" value="Sensor_HK_TwoCompSys"/>
</dbReference>
<dbReference type="InterPro" id="IPR016381">
    <property type="entry name" value="Sig_transdc_His_kinase_DegS"/>
</dbReference>
<evidence type="ECO:0000313" key="9">
    <source>
        <dbReference type="Proteomes" id="UP000029669"/>
    </source>
</evidence>
<gene>
    <name evidence="8" type="primary">degS</name>
    <name evidence="8" type="ORF">TKV_c15740</name>
</gene>
<dbReference type="RefSeq" id="WP_049685446.1">
    <property type="nucleotide sequence ID" value="NZ_CP009170.1"/>
</dbReference>
<dbReference type="GO" id="GO:0046983">
    <property type="term" value="F:protein dimerization activity"/>
    <property type="evidence" value="ECO:0007669"/>
    <property type="project" value="InterPro"/>
</dbReference>
<name>A0A097ASF0_THEKI</name>
<dbReference type="InterPro" id="IPR003594">
    <property type="entry name" value="HATPase_dom"/>
</dbReference>
<proteinExistence type="predicted"/>